<evidence type="ECO:0000313" key="1">
    <source>
        <dbReference type="EMBL" id="KAG0412084.1"/>
    </source>
</evidence>
<keyword evidence="2" id="KW-1185">Reference proteome</keyword>
<evidence type="ECO:0000313" key="2">
    <source>
        <dbReference type="Proteomes" id="UP000805193"/>
    </source>
</evidence>
<proteinExistence type="predicted"/>
<reference evidence="1 2" key="1">
    <citation type="journal article" date="2020" name="Cell">
        <title>Large-Scale Comparative Analyses of Tick Genomes Elucidate Their Genetic Diversity and Vector Capacities.</title>
        <authorList>
            <consortium name="Tick Genome and Microbiome Consortium (TIGMIC)"/>
            <person name="Jia N."/>
            <person name="Wang J."/>
            <person name="Shi W."/>
            <person name="Du L."/>
            <person name="Sun Y."/>
            <person name="Zhan W."/>
            <person name="Jiang J.F."/>
            <person name="Wang Q."/>
            <person name="Zhang B."/>
            <person name="Ji P."/>
            <person name="Bell-Sakyi L."/>
            <person name="Cui X.M."/>
            <person name="Yuan T.T."/>
            <person name="Jiang B.G."/>
            <person name="Yang W.F."/>
            <person name="Lam T.T."/>
            <person name="Chang Q.C."/>
            <person name="Ding S.J."/>
            <person name="Wang X.J."/>
            <person name="Zhu J.G."/>
            <person name="Ruan X.D."/>
            <person name="Zhao L."/>
            <person name="Wei J.T."/>
            <person name="Ye R.Z."/>
            <person name="Que T.C."/>
            <person name="Du C.H."/>
            <person name="Zhou Y.H."/>
            <person name="Cheng J.X."/>
            <person name="Dai P.F."/>
            <person name="Guo W.B."/>
            <person name="Han X.H."/>
            <person name="Huang E.J."/>
            <person name="Li L.F."/>
            <person name="Wei W."/>
            <person name="Gao Y.C."/>
            <person name="Liu J.Z."/>
            <person name="Shao H.Z."/>
            <person name="Wang X."/>
            <person name="Wang C.C."/>
            <person name="Yang T.C."/>
            <person name="Huo Q.B."/>
            <person name="Li W."/>
            <person name="Chen H.Y."/>
            <person name="Chen S.E."/>
            <person name="Zhou L.G."/>
            <person name="Ni X.B."/>
            <person name="Tian J.H."/>
            <person name="Sheng Y."/>
            <person name="Liu T."/>
            <person name="Pan Y.S."/>
            <person name="Xia L.Y."/>
            <person name="Li J."/>
            <person name="Zhao F."/>
            <person name="Cao W.C."/>
        </authorList>
    </citation>
    <scope>NUCLEOTIDE SEQUENCE [LARGE SCALE GENOMIC DNA]</scope>
    <source>
        <strain evidence="1">Iper-2018</strain>
    </source>
</reference>
<sequence>MLEDAVDTPVRVPFQETYLSTPYLERGRDDKIHLTAKDRCRNVYVIAVADSFASIFGGIVIFSVLGNMALQLDTTIPEVMRGGFGLAFVVYPHALSQIPGAHFWSVSFFAMLFLLAIDSEGGIYMINLLDEYVSSHLIPWVGVAELVTLVFGYGIRRLMTDMEFMLGQPPSELMYYSWKYLCPACAIILAIASLATAQLAKLEDYVYPLAANLAGITFVVIGLSFIPIFVVIELRNAGWDFRKAVRPRDNWGPKNLEQRRLYRLFMVQRGYMEPKEAEALSLSEEKLRNAQKLETGGEGALPLETNPPVEDIPIGDKRPPS</sequence>
<dbReference type="Proteomes" id="UP000805193">
    <property type="component" value="Unassembled WGS sequence"/>
</dbReference>
<dbReference type="EMBL" id="JABSTQ010011376">
    <property type="protein sequence ID" value="KAG0412084.1"/>
    <property type="molecule type" value="Genomic_DNA"/>
</dbReference>
<organism evidence="1 2">
    <name type="scientific">Ixodes persulcatus</name>
    <name type="common">Taiga tick</name>
    <dbReference type="NCBI Taxonomy" id="34615"/>
    <lineage>
        <taxon>Eukaryota</taxon>
        <taxon>Metazoa</taxon>
        <taxon>Ecdysozoa</taxon>
        <taxon>Arthropoda</taxon>
        <taxon>Chelicerata</taxon>
        <taxon>Arachnida</taxon>
        <taxon>Acari</taxon>
        <taxon>Parasitiformes</taxon>
        <taxon>Ixodida</taxon>
        <taxon>Ixodoidea</taxon>
        <taxon>Ixodidae</taxon>
        <taxon>Ixodinae</taxon>
        <taxon>Ixodes</taxon>
    </lineage>
</organism>
<protein>
    <submittedName>
        <fullName evidence="1">Uncharacterized protein</fullName>
    </submittedName>
</protein>
<comment type="caution">
    <text evidence="1">The sequence shown here is derived from an EMBL/GenBank/DDBJ whole genome shotgun (WGS) entry which is preliminary data.</text>
</comment>
<accession>A0AC60NY51</accession>
<gene>
    <name evidence="1" type="ORF">HPB47_010781</name>
</gene>
<name>A0AC60NY51_IXOPE</name>